<evidence type="ECO:0000313" key="4">
    <source>
        <dbReference type="Proteomes" id="UP000001554"/>
    </source>
</evidence>
<dbReference type="GeneID" id="118420005"/>
<gene>
    <name evidence="5" type="primary">LOC118420005</name>
</gene>
<dbReference type="PANTHER" id="PTHR47020:SF1">
    <property type="entry name" value="HILLARIN"/>
    <property type="match status" value="1"/>
</dbReference>
<feature type="domain" description="KY-like immunoglobulin-like" evidence="3">
    <location>
        <begin position="433"/>
        <end position="537"/>
    </location>
</feature>
<accession>A0A9J7LGQ5</accession>
<dbReference type="PANTHER" id="PTHR47020">
    <property type="entry name" value="HILLARIN"/>
    <property type="match status" value="1"/>
</dbReference>
<dbReference type="InterPro" id="IPR002931">
    <property type="entry name" value="Transglutaminase-like"/>
</dbReference>
<dbReference type="Gene3D" id="3.10.620.30">
    <property type="match status" value="1"/>
</dbReference>
<dbReference type="Gene3D" id="1.20.920.60">
    <property type="match status" value="1"/>
</dbReference>
<dbReference type="OrthoDB" id="6129702at2759"/>
<feature type="compositionally biased region" description="Acidic residues" evidence="1">
    <location>
        <begin position="824"/>
        <end position="834"/>
    </location>
</feature>
<evidence type="ECO:0000256" key="1">
    <source>
        <dbReference type="SAM" id="MobiDB-lite"/>
    </source>
</evidence>
<feature type="domain" description="Transglutaminase-like" evidence="2">
    <location>
        <begin position="121"/>
        <end position="230"/>
    </location>
</feature>
<keyword evidence="4" id="KW-1185">Reference proteome</keyword>
<feature type="domain" description="KY-like immunoglobulin-like" evidence="3">
    <location>
        <begin position="291"/>
        <end position="416"/>
    </location>
</feature>
<proteinExistence type="predicted"/>
<dbReference type="InterPro" id="IPR053041">
    <property type="entry name" value="Transglut-like_Superfamily_Mod"/>
</dbReference>
<protein>
    <submittedName>
        <fullName evidence="5">Uncharacterized protein LOC118420005</fullName>
    </submittedName>
</protein>
<dbReference type="KEGG" id="bfo:118420005"/>
<dbReference type="SUPFAM" id="SSF54001">
    <property type="entry name" value="Cysteine proteinases"/>
    <property type="match status" value="1"/>
</dbReference>
<feature type="region of interest" description="Disordered" evidence="1">
    <location>
        <begin position="823"/>
        <end position="854"/>
    </location>
</feature>
<dbReference type="Proteomes" id="UP000001554">
    <property type="component" value="Chromosome 7"/>
</dbReference>
<name>A0A9J7LGQ5_BRAFL</name>
<feature type="domain" description="KY-like immunoglobulin-like" evidence="3">
    <location>
        <begin position="546"/>
        <end position="661"/>
    </location>
</feature>
<dbReference type="Pfam" id="PF23265">
    <property type="entry name" value="Ig-like_KY"/>
    <property type="match status" value="4"/>
</dbReference>
<dbReference type="InterPro" id="IPR056564">
    <property type="entry name" value="Ig-like_KY"/>
</dbReference>
<dbReference type="InterPro" id="IPR038765">
    <property type="entry name" value="Papain-like_cys_pep_sf"/>
</dbReference>
<feature type="compositionally biased region" description="Basic and acidic residues" evidence="1">
    <location>
        <begin position="835"/>
        <end position="854"/>
    </location>
</feature>
<organism evidence="4 5">
    <name type="scientific">Branchiostoma floridae</name>
    <name type="common">Florida lancelet</name>
    <name type="synonym">Amphioxus</name>
    <dbReference type="NCBI Taxonomy" id="7739"/>
    <lineage>
        <taxon>Eukaryota</taxon>
        <taxon>Metazoa</taxon>
        <taxon>Chordata</taxon>
        <taxon>Cephalochordata</taxon>
        <taxon>Leptocardii</taxon>
        <taxon>Amphioxiformes</taxon>
        <taxon>Branchiostomatidae</taxon>
        <taxon>Branchiostoma</taxon>
    </lineage>
</organism>
<dbReference type="RefSeq" id="XP_035682601.1">
    <property type="nucleotide sequence ID" value="XM_035826708.1"/>
</dbReference>
<feature type="region of interest" description="Disordered" evidence="1">
    <location>
        <begin position="872"/>
        <end position="910"/>
    </location>
</feature>
<dbReference type="OMA" id="CEYLIRC"/>
<feature type="compositionally biased region" description="Basic and acidic residues" evidence="1">
    <location>
        <begin position="891"/>
        <end position="901"/>
    </location>
</feature>
<evidence type="ECO:0000259" key="3">
    <source>
        <dbReference type="Pfam" id="PF23265"/>
    </source>
</evidence>
<feature type="domain" description="KY-like immunoglobulin-like" evidence="3">
    <location>
        <begin position="683"/>
        <end position="783"/>
    </location>
</feature>
<evidence type="ECO:0000259" key="2">
    <source>
        <dbReference type="Pfam" id="PF01841"/>
    </source>
</evidence>
<dbReference type="Pfam" id="PF01841">
    <property type="entry name" value="Transglut_core"/>
    <property type="match status" value="1"/>
</dbReference>
<evidence type="ECO:0000313" key="5">
    <source>
        <dbReference type="RefSeq" id="XP_035682601.1"/>
    </source>
</evidence>
<reference evidence="5" key="2">
    <citation type="submission" date="2025-08" db="UniProtKB">
        <authorList>
            <consortium name="RefSeq"/>
        </authorList>
    </citation>
    <scope>IDENTIFICATION</scope>
    <source>
        <strain evidence="5">S238N-H82</strain>
        <tissue evidence="5">Testes</tissue>
    </source>
</reference>
<reference evidence="4" key="1">
    <citation type="journal article" date="2020" name="Nat. Ecol. Evol.">
        <title>Deeply conserved synteny resolves early events in vertebrate evolution.</title>
        <authorList>
            <person name="Simakov O."/>
            <person name="Marletaz F."/>
            <person name="Yue J.X."/>
            <person name="O'Connell B."/>
            <person name="Jenkins J."/>
            <person name="Brandt A."/>
            <person name="Calef R."/>
            <person name="Tung C.H."/>
            <person name="Huang T.K."/>
            <person name="Schmutz J."/>
            <person name="Satoh N."/>
            <person name="Yu J.K."/>
            <person name="Putnam N.H."/>
            <person name="Green R.E."/>
            <person name="Rokhsar D.S."/>
        </authorList>
    </citation>
    <scope>NUCLEOTIDE SEQUENCE [LARGE SCALE GENOMIC DNA]</scope>
    <source>
        <strain evidence="4">S238N-H82</strain>
    </source>
</reference>
<dbReference type="GO" id="GO:0005737">
    <property type="term" value="C:cytoplasm"/>
    <property type="evidence" value="ECO:0000318"/>
    <property type="project" value="GO_Central"/>
</dbReference>
<feature type="region of interest" description="Disordered" evidence="1">
    <location>
        <begin position="1"/>
        <end position="35"/>
    </location>
</feature>
<sequence>MGGGASVQWNNTQWTEGVRQPKPDLATMTPDPPWQANVPAERMEKWRKTCRMCGVYNNENVILETTEEPGGMLTRPLHQTIKGKPAKVIFKPKPYIDHTAFERLDQFALSAPRSLYDDFRKLAAFLTKPAATELGKVRAMFCWVAGQDVNNMTFPEKVRDGSPDWFLKEMKEKKTTDLYSGLFNKLCRLAGIKCHVVDGYVKTIQQPPGTRFQDTTPNGKWNVVLIDGCWGIIDAHWGSIHTLDTNLQEPARENTGNPFNDFYFLPDPLHYLSGHYPQDPVWQLIDSPVPLENFERHLHCRENFSTNQLTLLSHHRAVASTKEGEANIYIGVNNDKVKLHCSLKNATGESTWKTIKLSRFVKQEARNGAAVFTVRPPTSGDFILELYSSPDGGDKQRVCEYLIRCLRPMKDNKPFPCWGGRWGPGSELEAFRLTPTTHKGAYVDCRKGKATIEFIMARDLSFRTKLFQTSSADSTFSRYVAHEIVNSVVQFKISAPDVGMFGLGIFVKEPDTSEHFRLVCSYIVSAEQRAVDPSPFPSVGNGLFGPVQPLFAVLGLSTKSHHNAFIECDTGEVEIRISTKDVLNVAHDLFWEDSQKKLDLEIFVYREVLDREVRLLIRLPRLGKYRLAVYAEGLDHEGDLPIVYNYCIVCKDRTTRKGPFPPVSGTQWGRRFPAAQELSLVPKSHPKSDIDVAEALDIEMQLENPVDLKCCLYIWKAGIKPEYAQQFIKHHTKNGGMQTVVQMTFPQAGNYSLELFAASTGSHYRNVMNYYIRCHQPSEVSRPIGKGTEIHEDKLDNIGSSVWATTGSEEDKPEDDFQAKLEREIEEESDDTEDKGDVDKPETRESADDGRFDNTVEKENLTTVKEFLPVDSEEDGVNGKDLENHTVQSKSTKEDKFRKTCTEGPTTTTEEDDIMKKADQTTTDEIDSMNNAEQTTTEEDDIVKTAGQTATKEVENVSTEEEHDLAVKKHQTTSIALNPEMYVKQLIPRLTAAISSKNRNQLEKLLEELKGLQVDKEDEPIVREAETLLQQMDVRQALRDAISSKLKETLEKAIASAEPFKRDVQEDMQEAKMTVSLIDLTAAISAQNTSQLEKLLEELKDQEVDDEGETIIREAKILLKRLEVVQALRDAITSKHIEDLEKAIYSAEPFALDLEDDLQEAKRILHHIKRLEKLRQGIQQLNLKTLAEIRGYARPPQAVLKVMTATLILLGNINGNGQGWSSVKTLMGGNGRGTLIRRVNELNPVGITLAMASEAEKQLKDLTLDDVTAVSTGAAAFYIWAKGMIEEVQKEAHVPPLGLKSAVAVT</sequence>